<evidence type="ECO:0000256" key="1">
    <source>
        <dbReference type="SAM" id="MobiDB-lite"/>
    </source>
</evidence>
<organism evidence="2 3">
    <name type="scientific">Saguinus oedipus</name>
    <name type="common">Cotton-top tamarin</name>
    <name type="synonym">Oedipomidas oedipus</name>
    <dbReference type="NCBI Taxonomy" id="9490"/>
    <lineage>
        <taxon>Eukaryota</taxon>
        <taxon>Metazoa</taxon>
        <taxon>Chordata</taxon>
        <taxon>Craniata</taxon>
        <taxon>Vertebrata</taxon>
        <taxon>Euteleostomi</taxon>
        <taxon>Mammalia</taxon>
        <taxon>Eutheria</taxon>
        <taxon>Euarchontoglires</taxon>
        <taxon>Primates</taxon>
        <taxon>Haplorrhini</taxon>
        <taxon>Platyrrhini</taxon>
        <taxon>Cebidae</taxon>
        <taxon>Callitrichinae</taxon>
        <taxon>Saguinus</taxon>
    </lineage>
</organism>
<dbReference type="EMBL" id="JASSZA010000017">
    <property type="protein sequence ID" value="KAK2090221.1"/>
    <property type="molecule type" value="Genomic_DNA"/>
</dbReference>
<evidence type="ECO:0000313" key="3">
    <source>
        <dbReference type="Proteomes" id="UP001266305"/>
    </source>
</evidence>
<gene>
    <name evidence="2" type="primary">RBMS3</name>
    <name evidence="2" type="ORF">P7K49_031477</name>
</gene>
<sequence>MTAAAPMQGTYIPQYTPVPPTAVSIEPLLFYCPSFPSPAAHVRCSHCAFLLISWESFGVVVFATPFVGKQPGVVADTSPQTVAPSSQDTSGQQQQIAVDTSNEHAPAYSYQQSK</sequence>
<reference evidence="2 3" key="1">
    <citation type="submission" date="2023-05" db="EMBL/GenBank/DDBJ databases">
        <title>B98-5 Cell Line De Novo Hybrid Assembly: An Optical Mapping Approach.</title>
        <authorList>
            <person name="Kananen K."/>
            <person name="Auerbach J.A."/>
            <person name="Kautto E."/>
            <person name="Blachly J.S."/>
        </authorList>
    </citation>
    <scope>NUCLEOTIDE SEQUENCE [LARGE SCALE GENOMIC DNA]</scope>
    <source>
        <strain evidence="2">B95-8</strain>
        <tissue evidence="2">Cell line</tissue>
    </source>
</reference>
<accession>A0ABQ9TZL3</accession>
<proteinExistence type="predicted"/>
<dbReference type="Proteomes" id="UP001266305">
    <property type="component" value="Unassembled WGS sequence"/>
</dbReference>
<protein>
    <submittedName>
        <fullName evidence="2">RNA binding motif, single stranded interacting protein 3</fullName>
    </submittedName>
</protein>
<feature type="compositionally biased region" description="Polar residues" evidence="1">
    <location>
        <begin position="77"/>
        <end position="100"/>
    </location>
</feature>
<evidence type="ECO:0000313" key="2">
    <source>
        <dbReference type="EMBL" id="KAK2090221.1"/>
    </source>
</evidence>
<comment type="caution">
    <text evidence="2">The sequence shown here is derived from an EMBL/GenBank/DDBJ whole genome shotgun (WGS) entry which is preliminary data.</text>
</comment>
<feature type="region of interest" description="Disordered" evidence="1">
    <location>
        <begin position="74"/>
        <end position="114"/>
    </location>
</feature>
<name>A0ABQ9TZL3_SAGOE</name>
<keyword evidence="3" id="KW-1185">Reference proteome</keyword>